<evidence type="ECO:0000256" key="8">
    <source>
        <dbReference type="ARBA" id="ARBA00023015"/>
    </source>
</evidence>
<protein>
    <submittedName>
        <fullName evidence="13">Transcriptional repressor</fullName>
    </submittedName>
</protein>
<comment type="subcellular location">
    <subcellularLocation>
        <location evidence="1">Cytoplasm</location>
    </subcellularLocation>
</comment>
<proteinExistence type="inferred from homology"/>
<evidence type="ECO:0000256" key="1">
    <source>
        <dbReference type="ARBA" id="ARBA00004496"/>
    </source>
</evidence>
<evidence type="ECO:0000256" key="7">
    <source>
        <dbReference type="ARBA" id="ARBA00022833"/>
    </source>
</evidence>
<dbReference type="GO" id="GO:0000976">
    <property type="term" value="F:transcription cis-regulatory region binding"/>
    <property type="evidence" value="ECO:0007669"/>
    <property type="project" value="TreeGrafter"/>
</dbReference>
<feature type="binding site" evidence="11">
    <location>
        <position position="134"/>
    </location>
    <ligand>
        <name>Zn(2+)</name>
        <dbReference type="ChEBI" id="CHEBI:29105"/>
    </ligand>
</feature>
<evidence type="ECO:0000256" key="11">
    <source>
        <dbReference type="PIRSR" id="PIRSR602481-1"/>
    </source>
</evidence>
<keyword evidence="12" id="KW-0408">Iron</keyword>
<comment type="similarity">
    <text evidence="2">Belongs to the Fur family.</text>
</comment>
<dbReference type="CDD" id="cd07153">
    <property type="entry name" value="Fur_like"/>
    <property type="match status" value="1"/>
</dbReference>
<dbReference type="GO" id="GO:1900376">
    <property type="term" value="P:regulation of secondary metabolite biosynthetic process"/>
    <property type="evidence" value="ECO:0007669"/>
    <property type="project" value="TreeGrafter"/>
</dbReference>
<dbReference type="FunFam" id="1.10.10.10:FF:000459">
    <property type="entry name" value="Ferric uptake regulation protein"/>
    <property type="match status" value="1"/>
</dbReference>
<evidence type="ECO:0000256" key="9">
    <source>
        <dbReference type="ARBA" id="ARBA00023125"/>
    </source>
</evidence>
<name>A0A7G5FE83_9CORY</name>
<evidence type="ECO:0000256" key="6">
    <source>
        <dbReference type="ARBA" id="ARBA00022723"/>
    </source>
</evidence>
<feature type="binding site" evidence="12">
    <location>
        <position position="109"/>
    </location>
    <ligand>
        <name>Fe cation</name>
        <dbReference type="ChEBI" id="CHEBI:24875"/>
    </ligand>
</feature>
<dbReference type="RefSeq" id="WP_182385731.1">
    <property type="nucleotide sequence ID" value="NZ_CP059833.1"/>
</dbReference>
<keyword evidence="4" id="KW-0963">Cytoplasm</keyword>
<dbReference type="InterPro" id="IPR002481">
    <property type="entry name" value="FUR"/>
</dbReference>
<keyword evidence="10" id="KW-0804">Transcription</keyword>
<evidence type="ECO:0000313" key="14">
    <source>
        <dbReference type="Proteomes" id="UP000515570"/>
    </source>
</evidence>
<keyword evidence="14" id="KW-1185">Reference proteome</keyword>
<dbReference type="PANTHER" id="PTHR33202:SF2">
    <property type="entry name" value="FERRIC UPTAKE REGULATION PROTEIN"/>
    <property type="match status" value="1"/>
</dbReference>
<reference evidence="13 14" key="1">
    <citation type="submission" date="2020-07" db="EMBL/GenBank/DDBJ databases">
        <title>non toxigenic Corynebacterium sp. nov from a clinical source.</title>
        <authorList>
            <person name="Bernier A.-M."/>
            <person name="Bernard K."/>
        </authorList>
    </citation>
    <scope>NUCLEOTIDE SEQUENCE [LARGE SCALE GENOMIC DNA]</scope>
    <source>
        <strain evidence="14">NML 93-0612</strain>
    </source>
</reference>
<feature type="binding site" evidence="12">
    <location>
        <position position="88"/>
    </location>
    <ligand>
        <name>Fe cation</name>
        <dbReference type="ChEBI" id="CHEBI:24875"/>
    </ligand>
</feature>
<dbReference type="GO" id="GO:0045892">
    <property type="term" value="P:negative regulation of DNA-templated transcription"/>
    <property type="evidence" value="ECO:0007669"/>
    <property type="project" value="TreeGrafter"/>
</dbReference>
<evidence type="ECO:0000256" key="3">
    <source>
        <dbReference type="ARBA" id="ARBA00011738"/>
    </source>
</evidence>
<evidence type="ECO:0000256" key="10">
    <source>
        <dbReference type="ARBA" id="ARBA00023163"/>
    </source>
</evidence>
<accession>A0A7G5FE83</accession>
<keyword evidence="8" id="KW-0805">Transcription regulation</keyword>
<evidence type="ECO:0000313" key="13">
    <source>
        <dbReference type="EMBL" id="QMV84924.1"/>
    </source>
</evidence>
<comment type="cofactor">
    <cofactor evidence="11">
        <name>Zn(2+)</name>
        <dbReference type="ChEBI" id="CHEBI:29105"/>
    </cofactor>
    <text evidence="11">Binds 1 zinc ion per subunit.</text>
</comment>
<dbReference type="Proteomes" id="UP000515570">
    <property type="component" value="Chromosome"/>
</dbReference>
<evidence type="ECO:0000256" key="4">
    <source>
        <dbReference type="ARBA" id="ARBA00022490"/>
    </source>
</evidence>
<keyword evidence="7 11" id="KW-0862">Zinc</keyword>
<dbReference type="PANTHER" id="PTHR33202">
    <property type="entry name" value="ZINC UPTAKE REGULATION PROTEIN"/>
    <property type="match status" value="1"/>
</dbReference>
<dbReference type="InterPro" id="IPR043135">
    <property type="entry name" value="Fur_C"/>
</dbReference>
<dbReference type="AlphaFoldDB" id="A0A7G5FE83"/>
<organism evidence="13 14">
    <name type="scientific">Corynebacterium hindlerae</name>
    <dbReference type="NCBI Taxonomy" id="699041"/>
    <lineage>
        <taxon>Bacteria</taxon>
        <taxon>Bacillati</taxon>
        <taxon>Actinomycetota</taxon>
        <taxon>Actinomycetes</taxon>
        <taxon>Mycobacteriales</taxon>
        <taxon>Corynebacteriaceae</taxon>
        <taxon>Corynebacterium</taxon>
    </lineage>
</organism>
<dbReference type="GO" id="GO:0005829">
    <property type="term" value="C:cytosol"/>
    <property type="evidence" value="ECO:0007669"/>
    <property type="project" value="TreeGrafter"/>
</dbReference>
<comment type="subunit">
    <text evidence="3">Homodimer.</text>
</comment>
<dbReference type="SUPFAM" id="SSF46785">
    <property type="entry name" value="Winged helix' DNA-binding domain"/>
    <property type="match status" value="1"/>
</dbReference>
<feature type="binding site" evidence="11">
    <location>
        <position position="137"/>
    </location>
    <ligand>
        <name>Zn(2+)</name>
        <dbReference type="ChEBI" id="CHEBI:29105"/>
    </ligand>
</feature>
<dbReference type="InterPro" id="IPR036390">
    <property type="entry name" value="WH_DNA-bd_sf"/>
</dbReference>
<evidence type="ECO:0000256" key="2">
    <source>
        <dbReference type="ARBA" id="ARBA00007957"/>
    </source>
</evidence>
<dbReference type="Gene3D" id="3.30.1490.190">
    <property type="match status" value="1"/>
</dbReference>
<gene>
    <name evidence="13" type="ORF">HW450_11390</name>
</gene>
<feature type="binding site" evidence="11">
    <location>
        <position position="94"/>
    </location>
    <ligand>
        <name>Zn(2+)</name>
        <dbReference type="ChEBI" id="CHEBI:29105"/>
    </ligand>
</feature>
<evidence type="ECO:0000256" key="12">
    <source>
        <dbReference type="PIRSR" id="PIRSR602481-2"/>
    </source>
</evidence>
<evidence type="ECO:0000256" key="5">
    <source>
        <dbReference type="ARBA" id="ARBA00022491"/>
    </source>
</evidence>
<dbReference type="GO" id="GO:0008270">
    <property type="term" value="F:zinc ion binding"/>
    <property type="evidence" value="ECO:0007669"/>
    <property type="project" value="TreeGrafter"/>
</dbReference>
<feature type="binding site" evidence="11">
    <location>
        <position position="97"/>
    </location>
    <ligand>
        <name>Zn(2+)</name>
        <dbReference type="ChEBI" id="CHEBI:29105"/>
    </ligand>
</feature>
<dbReference type="EMBL" id="CP059833">
    <property type="protein sequence ID" value="QMV84924.1"/>
    <property type="molecule type" value="Genomic_DNA"/>
</dbReference>
<comment type="cofactor">
    <cofactor evidence="12">
        <name>Mn(2+)</name>
        <dbReference type="ChEBI" id="CHEBI:29035"/>
    </cofactor>
    <cofactor evidence="12">
        <name>Fe(2+)</name>
        <dbReference type="ChEBI" id="CHEBI:29033"/>
    </cofactor>
    <text evidence="12">Binds 1 Mn(2+) or Fe(2+) ion per subunit.</text>
</comment>
<dbReference type="Pfam" id="PF01475">
    <property type="entry name" value="FUR"/>
    <property type="match status" value="1"/>
</dbReference>
<keyword evidence="9" id="KW-0238">DNA-binding</keyword>
<dbReference type="InterPro" id="IPR036388">
    <property type="entry name" value="WH-like_DNA-bd_sf"/>
</dbReference>
<keyword evidence="5" id="KW-0678">Repressor</keyword>
<keyword evidence="6 11" id="KW-0479">Metal-binding</keyword>
<dbReference type="GO" id="GO:0003700">
    <property type="term" value="F:DNA-binding transcription factor activity"/>
    <property type="evidence" value="ECO:0007669"/>
    <property type="project" value="InterPro"/>
</dbReference>
<dbReference type="Gene3D" id="1.10.10.10">
    <property type="entry name" value="Winged helix-like DNA-binding domain superfamily/Winged helix DNA-binding domain"/>
    <property type="match status" value="1"/>
</dbReference>
<feature type="binding site" evidence="12">
    <location>
        <position position="126"/>
    </location>
    <ligand>
        <name>Fe cation</name>
        <dbReference type="ChEBI" id="CHEBI:24875"/>
    </ligand>
</feature>
<sequence>MTPRSESPIPKLGQRSTRQRAAVIEVLRDTDTFSSAKQIHHELTARDLKVGLTTVYRTLQSLSEINAVDVLHMSTGETLYRHCESEHHHHHLVCTKCGATVEIEGSEVEQWANRVAKENGYTLEGHTAEIFGLCPKCAA</sequence>